<dbReference type="Gene3D" id="1.20.1720.10">
    <property type="entry name" value="Multidrug resistance protein D"/>
    <property type="match status" value="1"/>
</dbReference>
<dbReference type="PROSITE" id="PS50850">
    <property type="entry name" value="MFS"/>
    <property type="match status" value="1"/>
</dbReference>
<feature type="transmembrane region" description="Helical" evidence="8">
    <location>
        <begin position="164"/>
        <end position="184"/>
    </location>
</feature>
<dbReference type="CDD" id="cd17503">
    <property type="entry name" value="MFS_LmrB_MDR_like"/>
    <property type="match status" value="1"/>
</dbReference>
<keyword evidence="5 8" id="KW-0812">Transmembrane</keyword>
<evidence type="ECO:0000256" key="7">
    <source>
        <dbReference type="ARBA" id="ARBA00023136"/>
    </source>
</evidence>
<dbReference type="InterPro" id="IPR020846">
    <property type="entry name" value="MFS_dom"/>
</dbReference>
<evidence type="ECO:0000256" key="3">
    <source>
        <dbReference type="ARBA" id="ARBA00022448"/>
    </source>
</evidence>
<name>A0A075V5Z9_9PSEU</name>
<evidence type="ECO:0000313" key="10">
    <source>
        <dbReference type="EMBL" id="AIG79899.1"/>
    </source>
</evidence>
<feature type="transmembrane region" description="Helical" evidence="8">
    <location>
        <begin position="47"/>
        <end position="64"/>
    </location>
</feature>
<sequence>MSSKSNPWPALYAVIVGFFLLLLDMSIVAVANPAIMADLHADISQAIWATSAYLLAYAVPLLITGRLGDRFGPKNVYLLGLVVFTGASLWCGASTSIDMLIAARVVQGLGAALMTPQTMAVITRTFPPDKRGAAMGLWGGAAGLAALVGPIVGGVLVDWQGWQWIFYVNVPIGILAFVLAVWLVPALETREHKFDITGMALSAIGMFLLVFGIQEGNARNWDLVIWALIVAGVAVLILFVVNQSRNTREPLVPLSLFKDRNFSLSNVAVTSMASAVNGLFVIAYFYLQQVRDLSPTKSAMVFAPMAILTGLLAPFVGKIADRLPPRMIPTIGFALFAGTLFGYTWVMTPDSSLALFVVLGAIAGIANAFVWAPLAANAIRNLSMHQAGAGSGVFLTTRQMGFTLGSAAISALLSTRIAAQGLPAGPIGETGDGTSVRDLPPELRETVLHKLSSALSQSMYLPALVLLIGLVASALFVGRPRAAEVSTAQAEKSPAGR</sequence>
<dbReference type="PANTHER" id="PTHR42718">
    <property type="entry name" value="MAJOR FACILITATOR SUPERFAMILY MULTIDRUG TRANSPORTER MFSC"/>
    <property type="match status" value="1"/>
</dbReference>
<feature type="transmembrane region" description="Helical" evidence="8">
    <location>
        <begin position="299"/>
        <end position="316"/>
    </location>
</feature>
<organism evidence="10 11">
    <name type="scientific">Amycolatopsis japonica</name>
    <dbReference type="NCBI Taxonomy" id="208439"/>
    <lineage>
        <taxon>Bacteria</taxon>
        <taxon>Bacillati</taxon>
        <taxon>Actinomycetota</taxon>
        <taxon>Actinomycetes</taxon>
        <taxon>Pseudonocardiales</taxon>
        <taxon>Pseudonocardiaceae</taxon>
        <taxon>Amycolatopsis</taxon>
        <taxon>Amycolatopsis japonica group</taxon>
    </lineage>
</organism>
<evidence type="ECO:0000256" key="2">
    <source>
        <dbReference type="ARBA" id="ARBA00008537"/>
    </source>
</evidence>
<evidence type="ECO:0000256" key="6">
    <source>
        <dbReference type="ARBA" id="ARBA00022989"/>
    </source>
</evidence>
<feature type="transmembrane region" description="Helical" evidence="8">
    <location>
        <begin position="459"/>
        <end position="477"/>
    </location>
</feature>
<keyword evidence="11" id="KW-1185">Reference proteome</keyword>
<keyword evidence="3" id="KW-0813">Transport</keyword>
<proteinExistence type="inferred from homology"/>
<dbReference type="InterPro" id="IPR004638">
    <property type="entry name" value="EmrB-like"/>
</dbReference>
<accession>A0A075V5Z9</accession>
<dbReference type="RefSeq" id="WP_038519506.1">
    <property type="nucleotide sequence ID" value="NZ_CP008953.1"/>
</dbReference>
<dbReference type="NCBIfam" id="TIGR00711">
    <property type="entry name" value="efflux_EmrB"/>
    <property type="match status" value="1"/>
</dbReference>
<reference evidence="10 11" key="1">
    <citation type="journal article" date="2014" name="J. Biotechnol.">
        <title>Complete genome sequence of the actinobacterium Amycolatopsis japonica MG417-CF17(T) (=DSM 44213T) producing (S,S)-N,N'-ethylenediaminedisuccinic acid.</title>
        <authorList>
            <person name="Stegmann E."/>
            <person name="Albersmeier A."/>
            <person name="Spohn M."/>
            <person name="Gert H."/>
            <person name="Weber T."/>
            <person name="Wohlleben W."/>
            <person name="Kalinowski J."/>
            <person name="Ruckert C."/>
        </authorList>
    </citation>
    <scope>NUCLEOTIDE SEQUENCE [LARGE SCALE GENOMIC DNA]</scope>
    <source>
        <strain evidence="11">MG417-CF17 (DSM 44213)</strain>
    </source>
</reference>
<feature type="transmembrane region" description="Helical" evidence="8">
    <location>
        <begin position="353"/>
        <end position="379"/>
    </location>
</feature>
<feature type="transmembrane region" description="Helical" evidence="8">
    <location>
        <begin position="76"/>
        <end position="95"/>
    </location>
</feature>
<feature type="transmembrane region" description="Helical" evidence="8">
    <location>
        <begin position="196"/>
        <end position="214"/>
    </location>
</feature>
<feature type="transmembrane region" description="Helical" evidence="8">
    <location>
        <begin position="262"/>
        <end position="287"/>
    </location>
</feature>
<dbReference type="eggNOG" id="COG2814">
    <property type="taxonomic scope" value="Bacteria"/>
</dbReference>
<dbReference type="PANTHER" id="PTHR42718:SF42">
    <property type="entry name" value="EXPORT PROTEIN"/>
    <property type="match status" value="1"/>
</dbReference>
<feature type="transmembrane region" description="Helical" evidence="8">
    <location>
        <begin position="220"/>
        <end position="241"/>
    </location>
</feature>
<dbReference type="FunFam" id="1.20.1720.10:FF:000021">
    <property type="entry name" value="Drug resistance transporter, EmrB/QacA subfamily"/>
    <property type="match status" value="1"/>
</dbReference>
<evidence type="ECO:0000256" key="1">
    <source>
        <dbReference type="ARBA" id="ARBA00004651"/>
    </source>
</evidence>
<comment type="subcellular location">
    <subcellularLocation>
        <location evidence="1">Cell membrane</location>
        <topology evidence="1">Multi-pass membrane protein</topology>
    </subcellularLocation>
</comment>
<feature type="domain" description="Major facilitator superfamily (MFS) profile" evidence="9">
    <location>
        <begin position="10"/>
        <end position="481"/>
    </location>
</feature>
<gene>
    <name evidence="10" type="ORF">AJAP_35460</name>
</gene>
<keyword evidence="7 8" id="KW-0472">Membrane</keyword>
<keyword evidence="4" id="KW-1003">Cell membrane</keyword>
<protein>
    <submittedName>
        <fullName evidence="10">Putative MFS-type transporter</fullName>
    </submittedName>
</protein>
<dbReference type="HOGENOM" id="CLU_000960_28_1_11"/>
<evidence type="ECO:0000256" key="5">
    <source>
        <dbReference type="ARBA" id="ARBA00022692"/>
    </source>
</evidence>
<dbReference type="InterPro" id="IPR036259">
    <property type="entry name" value="MFS_trans_sf"/>
</dbReference>
<evidence type="ECO:0000256" key="4">
    <source>
        <dbReference type="ARBA" id="ARBA00022475"/>
    </source>
</evidence>
<dbReference type="KEGG" id="aja:AJAP_35460"/>
<evidence type="ECO:0000256" key="8">
    <source>
        <dbReference type="SAM" id="Phobius"/>
    </source>
</evidence>
<feature type="transmembrane region" description="Helical" evidence="8">
    <location>
        <begin position="134"/>
        <end position="152"/>
    </location>
</feature>
<dbReference type="Proteomes" id="UP000028492">
    <property type="component" value="Chromosome"/>
</dbReference>
<evidence type="ECO:0000313" key="11">
    <source>
        <dbReference type="Proteomes" id="UP000028492"/>
    </source>
</evidence>
<dbReference type="GO" id="GO:0022857">
    <property type="term" value="F:transmembrane transporter activity"/>
    <property type="evidence" value="ECO:0007669"/>
    <property type="project" value="InterPro"/>
</dbReference>
<comment type="similarity">
    <text evidence="2">Belongs to the major facilitator superfamily. EmrB family.</text>
</comment>
<dbReference type="EMBL" id="CP008953">
    <property type="protein sequence ID" value="AIG79899.1"/>
    <property type="molecule type" value="Genomic_DNA"/>
</dbReference>
<dbReference type="InterPro" id="IPR011701">
    <property type="entry name" value="MFS"/>
</dbReference>
<feature type="transmembrane region" description="Helical" evidence="8">
    <location>
        <begin position="328"/>
        <end position="347"/>
    </location>
</feature>
<dbReference type="AlphaFoldDB" id="A0A075V5Z9"/>
<dbReference type="SUPFAM" id="SSF103473">
    <property type="entry name" value="MFS general substrate transporter"/>
    <property type="match status" value="1"/>
</dbReference>
<dbReference type="Pfam" id="PF07690">
    <property type="entry name" value="MFS_1"/>
    <property type="match status" value="1"/>
</dbReference>
<dbReference type="PRINTS" id="PR01036">
    <property type="entry name" value="TCRTETB"/>
</dbReference>
<dbReference type="GO" id="GO:0005886">
    <property type="term" value="C:plasma membrane"/>
    <property type="evidence" value="ECO:0007669"/>
    <property type="project" value="UniProtKB-SubCell"/>
</dbReference>
<keyword evidence="6 8" id="KW-1133">Transmembrane helix</keyword>
<evidence type="ECO:0000259" key="9">
    <source>
        <dbReference type="PROSITE" id="PS50850"/>
    </source>
</evidence>
<dbReference type="Gene3D" id="1.20.1250.20">
    <property type="entry name" value="MFS general substrate transporter like domains"/>
    <property type="match status" value="1"/>
</dbReference>